<dbReference type="Proteomes" id="UP001162156">
    <property type="component" value="Unassembled WGS sequence"/>
</dbReference>
<proteinExistence type="predicted"/>
<dbReference type="Gene3D" id="3.20.20.140">
    <property type="entry name" value="Metal-dependent hydrolases"/>
    <property type="match status" value="1"/>
</dbReference>
<keyword evidence="2" id="KW-1185">Reference proteome</keyword>
<sequence>MKMSFQSFSSTVARFLDPNKEQQHHDEKQSIEDQDYAELLSRTARSSFDDFILGTLNKDNIETILSNSFQDHGIHPPIHKAWEVPEVPDTDHVIKNNNGVYNIYLNEEELKNGKPCNYDYPDVIQFTTDFYKMCTMIADGPL</sequence>
<reference evidence="1" key="1">
    <citation type="journal article" date="2023" name="Insect Mol. Biol.">
        <title>Genome sequencing provides insights into the evolution of gene families encoding plant cell wall-degrading enzymes in longhorned beetles.</title>
        <authorList>
            <person name="Shin N.R."/>
            <person name="Okamura Y."/>
            <person name="Kirsch R."/>
            <person name="Pauchet Y."/>
        </authorList>
    </citation>
    <scope>NUCLEOTIDE SEQUENCE</scope>
    <source>
        <strain evidence="1">RBIC_L_NR</strain>
    </source>
</reference>
<evidence type="ECO:0000313" key="1">
    <source>
        <dbReference type="EMBL" id="KAJ8934529.1"/>
    </source>
</evidence>
<organism evidence="1 2">
    <name type="scientific">Rhamnusium bicolor</name>
    <dbReference type="NCBI Taxonomy" id="1586634"/>
    <lineage>
        <taxon>Eukaryota</taxon>
        <taxon>Metazoa</taxon>
        <taxon>Ecdysozoa</taxon>
        <taxon>Arthropoda</taxon>
        <taxon>Hexapoda</taxon>
        <taxon>Insecta</taxon>
        <taxon>Pterygota</taxon>
        <taxon>Neoptera</taxon>
        <taxon>Endopterygota</taxon>
        <taxon>Coleoptera</taxon>
        <taxon>Polyphaga</taxon>
        <taxon>Cucujiformia</taxon>
        <taxon>Chrysomeloidea</taxon>
        <taxon>Cerambycidae</taxon>
        <taxon>Lepturinae</taxon>
        <taxon>Rhagiini</taxon>
        <taxon>Rhamnusium</taxon>
    </lineage>
</organism>
<comment type="caution">
    <text evidence="1">The sequence shown here is derived from an EMBL/GenBank/DDBJ whole genome shotgun (WGS) entry which is preliminary data.</text>
</comment>
<evidence type="ECO:0000313" key="2">
    <source>
        <dbReference type="Proteomes" id="UP001162156"/>
    </source>
</evidence>
<gene>
    <name evidence="1" type="ORF">NQ314_013293</name>
</gene>
<dbReference type="EMBL" id="JANEYF010003717">
    <property type="protein sequence ID" value="KAJ8934529.1"/>
    <property type="molecule type" value="Genomic_DNA"/>
</dbReference>
<name>A0AAV8X962_9CUCU</name>
<protein>
    <submittedName>
        <fullName evidence="1">Uncharacterized protein</fullName>
    </submittedName>
</protein>
<accession>A0AAV8X962</accession>
<dbReference type="AlphaFoldDB" id="A0AAV8X962"/>